<reference evidence="1 2" key="1">
    <citation type="journal article" date="2024" name="Commun. Biol.">
        <title>Comparative genomic analysis of thermophilic fungi reveals convergent evolutionary adaptations and gene losses.</title>
        <authorList>
            <person name="Steindorff A.S."/>
            <person name="Aguilar-Pontes M.V."/>
            <person name="Robinson A.J."/>
            <person name="Andreopoulos B."/>
            <person name="LaButti K."/>
            <person name="Kuo A."/>
            <person name="Mondo S."/>
            <person name="Riley R."/>
            <person name="Otillar R."/>
            <person name="Haridas S."/>
            <person name="Lipzen A."/>
            <person name="Grimwood J."/>
            <person name="Schmutz J."/>
            <person name="Clum A."/>
            <person name="Reid I.D."/>
            <person name="Moisan M.C."/>
            <person name="Butler G."/>
            <person name="Nguyen T.T.M."/>
            <person name="Dewar K."/>
            <person name="Conant G."/>
            <person name="Drula E."/>
            <person name="Henrissat B."/>
            <person name="Hansel C."/>
            <person name="Singer S."/>
            <person name="Hutchinson M.I."/>
            <person name="de Vries R.P."/>
            <person name="Natvig D.O."/>
            <person name="Powell A.J."/>
            <person name="Tsang A."/>
            <person name="Grigoriev I.V."/>
        </authorList>
    </citation>
    <scope>NUCLEOTIDE SEQUENCE [LARGE SCALE GENOMIC DNA]</scope>
    <source>
        <strain evidence="1 2">ATCC 24622</strain>
    </source>
</reference>
<sequence>MRDTRGSQPATTCPGKAKWAHKTWQVQLVPTVIGKVARISGQSIPRAGGSLRESDRQLFASYTHACLGKKKSCWTSAVLTESKQCSSFNIG</sequence>
<keyword evidence="2" id="KW-1185">Reference proteome</keyword>
<proteinExistence type="predicted"/>
<evidence type="ECO:0000313" key="2">
    <source>
        <dbReference type="Proteomes" id="UP001586593"/>
    </source>
</evidence>
<name>A0ABR3XIC7_9PEZI</name>
<evidence type="ECO:0000313" key="1">
    <source>
        <dbReference type="EMBL" id="KAL1875701.1"/>
    </source>
</evidence>
<gene>
    <name evidence="1" type="ORF">VTK73DRAFT_9956</name>
</gene>
<comment type="caution">
    <text evidence="1">The sequence shown here is derived from an EMBL/GenBank/DDBJ whole genome shotgun (WGS) entry which is preliminary data.</text>
</comment>
<organism evidence="1 2">
    <name type="scientific">Phialemonium thermophilum</name>
    <dbReference type="NCBI Taxonomy" id="223376"/>
    <lineage>
        <taxon>Eukaryota</taxon>
        <taxon>Fungi</taxon>
        <taxon>Dikarya</taxon>
        <taxon>Ascomycota</taxon>
        <taxon>Pezizomycotina</taxon>
        <taxon>Sordariomycetes</taxon>
        <taxon>Sordariomycetidae</taxon>
        <taxon>Cephalothecales</taxon>
        <taxon>Cephalothecaceae</taxon>
        <taxon>Phialemonium</taxon>
    </lineage>
</organism>
<dbReference type="Proteomes" id="UP001586593">
    <property type="component" value="Unassembled WGS sequence"/>
</dbReference>
<dbReference type="EMBL" id="JAZHXJ010000089">
    <property type="protein sequence ID" value="KAL1875701.1"/>
    <property type="molecule type" value="Genomic_DNA"/>
</dbReference>
<accession>A0ABR3XIC7</accession>
<protein>
    <submittedName>
        <fullName evidence="1">Uncharacterized protein</fullName>
    </submittedName>
</protein>